<evidence type="ECO:0000313" key="2">
    <source>
        <dbReference type="EMBL" id="CDT50320.1"/>
    </source>
</evidence>
<gene>
    <name evidence="2" type="ORF">BN1095_5220001</name>
</gene>
<proteinExistence type="predicted"/>
<accession>A0A069AS54</accession>
<feature type="region of interest" description="Disordered" evidence="1">
    <location>
        <begin position="66"/>
        <end position="107"/>
    </location>
</feature>
<organism evidence="2">
    <name type="scientific">Clostridioides difficile</name>
    <name type="common">Peptoclostridium difficile</name>
    <dbReference type="NCBI Taxonomy" id="1496"/>
    <lineage>
        <taxon>Bacteria</taxon>
        <taxon>Bacillati</taxon>
        <taxon>Bacillota</taxon>
        <taxon>Clostridia</taxon>
        <taxon>Peptostreptococcales</taxon>
        <taxon>Peptostreptococcaceae</taxon>
        <taxon>Clostridioides</taxon>
    </lineage>
</organism>
<evidence type="ECO:0000256" key="1">
    <source>
        <dbReference type="SAM" id="MobiDB-lite"/>
    </source>
</evidence>
<protein>
    <submittedName>
        <fullName evidence="2">Uncharacterized protein</fullName>
    </submittedName>
</protein>
<reference evidence="2" key="1">
    <citation type="submission" date="2014-07" db="EMBL/GenBank/DDBJ databases">
        <authorList>
            <person name="Monot Marc"/>
        </authorList>
    </citation>
    <scope>NUCLEOTIDE SEQUENCE</scope>
    <source>
        <strain evidence="2">7032989</strain>
    </source>
</reference>
<sequence>MLGAAHHDTVGNNQTDEYGKLFGQFVGKCLQELVDQRNQRRDNRHLHDNTDAVGDVVAYQRNEEAGKTGYQSYGNTHHDGRLKFGGNRQSRTNTQNLQGNRVVVDKG</sequence>
<name>A0A069AS54_CLODI</name>
<dbReference type="EMBL" id="LK933208">
    <property type="protein sequence ID" value="CDT50320.1"/>
    <property type="molecule type" value="Genomic_DNA"/>
</dbReference>
<feature type="compositionally biased region" description="Polar residues" evidence="1">
    <location>
        <begin position="87"/>
        <end position="99"/>
    </location>
</feature>
<dbReference type="AlphaFoldDB" id="A0A069AS54"/>